<dbReference type="OrthoDB" id="5460624at2"/>
<dbReference type="AlphaFoldDB" id="F0JHE8"/>
<dbReference type="HOGENOM" id="CLU_159152_1_0_7"/>
<dbReference type="eggNOG" id="COG2198">
    <property type="taxonomic scope" value="Bacteria"/>
</dbReference>
<evidence type="ECO:0000259" key="2">
    <source>
        <dbReference type="PROSITE" id="PS50894"/>
    </source>
</evidence>
<dbReference type="GO" id="GO:0000160">
    <property type="term" value="P:phosphorelay signal transduction system"/>
    <property type="evidence" value="ECO:0007669"/>
    <property type="project" value="InterPro"/>
</dbReference>
<protein>
    <submittedName>
        <fullName evidence="3">Hpt domain protein</fullName>
    </submittedName>
</protein>
<dbReference type="KEGG" id="ddn:DND132_0793"/>
<name>F0JHE8_9BACT</name>
<feature type="domain" description="HPt" evidence="2">
    <location>
        <begin position="10"/>
        <end position="102"/>
    </location>
</feature>
<feature type="modified residue" description="Phosphohistidine" evidence="1">
    <location>
        <position position="49"/>
    </location>
</feature>
<reference evidence="3 4" key="1">
    <citation type="journal article" date="2011" name="J. Bacteriol.">
        <title>Genome sequence of the mercury-methylating strain Desulfovibrio desulfuricans ND132.</title>
        <authorList>
            <person name="Brown S.D."/>
            <person name="Gilmour C.C."/>
            <person name="Kucken A.M."/>
            <person name="Wall J.D."/>
            <person name="Elias D.A."/>
            <person name="Brandt C.C."/>
            <person name="Podar M."/>
            <person name="Chertkov O."/>
            <person name="Held B."/>
            <person name="Bruce D.C."/>
            <person name="Detter J.C."/>
            <person name="Tapia R."/>
            <person name="Han C.S."/>
            <person name="Goodwin L.A."/>
            <person name="Cheng J.F."/>
            <person name="Pitluck S."/>
            <person name="Woyke T."/>
            <person name="Mikhailova N."/>
            <person name="Ivanova N.N."/>
            <person name="Han J."/>
            <person name="Lucas S."/>
            <person name="Lapidus A.L."/>
            <person name="Land M.L."/>
            <person name="Hauser L.J."/>
            <person name="Palumbo A.V."/>
        </authorList>
    </citation>
    <scope>NUCLEOTIDE SEQUENCE [LARGE SCALE GENOMIC DNA]</scope>
    <source>
        <strain evidence="3 4">ND132</strain>
    </source>
</reference>
<evidence type="ECO:0000313" key="3">
    <source>
        <dbReference type="EMBL" id="EGB14008.1"/>
    </source>
</evidence>
<dbReference type="Proteomes" id="UP000007845">
    <property type="component" value="Chromosome"/>
</dbReference>
<dbReference type="Gene3D" id="1.20.120.160">
    <property type="entry name" value="HPT domain"/>
    <property type="match status" value="1"/>
</dbReference>
<sequence>MPEYPEVERIPPDLEQLLDRFFAVSRQDLEQMRDALNVRDFETLVRLGHTTRGTGSGYGFKGMGRIGHDIELAAQQRDPGALERHMNTLAHYLDTVQVEFDG</sequence>
<dbReference type="InterPro" id="IPR008207">
    <property type="entry name" value="Sig_transdc_His_kin_Hpt_dom"/>
</dbReference>
<dbReference type="PROSITE" id="PS50894">
    <property type="entry name" value="HPT"/>
    <property type="match status" value="1"/>
</dbReference>
<dbReference type="InterPro" id="IPR036641">
    <property type="entry name" value="HPT_dom_sf"/>
</dbReference>
<proteinExistence type="predicted"/>
<dbReference type="Pfam" id="PF01627">
    <property type="entry name" value="Hpt"/>
    <property type="match status" value="1"/>
</dbReference>
<accession>F0JHE8</accession>
<organism evidence="3 4">
    <name type="scientific">Pseudodesulfovibrio mercurii</name>
    <dbReference type="NCBI Taxonomy" id="641491"/>
    <lineage>
        <taxon>Bacteria</taxon>
        <taxon>Pseudomonadati</taxon>
        <taxon>Thermodesulfobacteriota</taxon>
        <taxon>Desulfovibrionia</taxon>
        <taxon>Desulfovibrionales</taxon>
        <taxon>Desulfovibrionaceae</taxon>
    </lineage>
</organism>
<keyword evidence="1" id="KW-0597">Phosphoprotein</keyword>
<dbReference type="RefSeq" id="WP_014321436.1">
    <property type="nucleotide sequence ID" value="NC_016803.1"/>
</dbReference>
<dbReference type="GO" id="GO:0004672">
    <property type="term" value="F:protein kinase activity"/>
    <property type="evidence" value="ECO:0007669"/>
    <property type="project" value="UniProtKB-ARBA"/>
</dbReference>
<evidence type="ECO:0000256" key="1">
    <source>
        <dbReference type="PROSITE-ProRule" id="PRU00110"/>
    </source>
</evidence>
<keyword evidence="4" id="KW-1185">Reference proteome</keyword>
<dbReference type="EMBL" id="CP003220">
    <property type="protein sequence ID" value="EGB14008.1"/>
    <property type="molecule type" value="Genomic_DNA"/>
</dbReference>
<evidence type="ECO:0000313" key="4">
    <source>
        <dbReference type="Proteomes" id="UP000007845"/>
    </source>
</evidence>
<dbReference type="STRING" id="641491.DND132_0793"/>
<gene>
    <name evidence="3" type="ORF">DND132_0793</name>
</gene>
<dbReference type="SUPFAM" id="SSF47226">
    <property type="entry name" value="Histidine-containing phosphotransfer domain, HPT domain"/>
    <property type="match status" value="1"/>
</dbReference>